<organism evidence="5 6">
    <name type="scientific">Calothrix parasitica NIES-267</name>
    <dbReference type="NCBI Taxonomy" id="1973488"/>
    <lineage>
        <taxon>Bacteria</taxon>
        <taxon>Bacillati</taxon>
        <taxon>Cyanobacteriota</taxon>
        <taxon>Cyanophyceae</taxon>
        <taxon>Nostocales</taxon>
        <taxon>Calotrichaceae</taxon>
        <taxon>Calothrix</taxon>
    </lineage>
</organism>
<dbReference type="Proteomes" id="UP000218418">
    <property type="component" value="Chromosome"/>
</dbReference>
<dbReference type="AlphaFoldDB" id="A0A1Z4LUT4"/>
<evidence type="ECO:0000256" key="3">
    <source>
        <dbReference type="ARBA" id="ARBA00015086"/>
    </source>
</evidence>
<reference evidence="5 6" key="1">
    <citation type="submission" date="2017-06" db="EMBL/GenBank/DDBJ databases">
        <title>Genome sequencing of cyanobaciteial culture collection at National Institute for Environmental Studies (NIES).</title>
        <authorList>
            <person name="Hirose Y."/>
            <person name="Shimura Y."/>
            <person name="Fujisawa T."/>
            <person name="Nakamura Y."/>
            <person name="Kawachi M."/>
        </authorList>
    </citation>
    <scope>NUCLEOTIDE SEQUENCE [LARGE SCALE GENOMIC DNA]</scope>
    <source>
        <strain evidence="5 6">NIES-267</strain>
    </source>
</reference>
<evidence type="ECO:0000256" key="1">
    <source>
        <dbReference type="ARBA" id="ARBA00004886"/>
    </source>
</evidence>
<protein>
    <recommendedName>
        <fullName evidence="3">Coenzyme PQQ synthesis protein A</fullName>
    </recommendedName>
</protein>
<dbReference type="NCBIfam" id="TIGR02107">
    <property type="entry name" value="PQQ_syn_pqqA"/>
    <property type="match status" value="1"/>
</dbReference>
<comment type="similarity">
    <text evidence="2">Belongs to the PqqA family.</text>
</comment>
<dbReference type="InterPro" id="IPR011725">
    <property type="entry name" value="PQQ_synth_PqqA"/>
</dbReference>
<proteinExistence type="inferred from homology"/>
<dbReference type="EMBL" id="AP018227">
    <property type="protein sequence ID" value="BAY84828.1"/>
    <property type="molecule type" value="Genomic_DNA"/>
</dbReference>
<name>A0A1Z4LUT4_9CYAN</name>
<accession>A0A1Z4LUT4</accession>
<evidence type="ECO:0000256" key="2">
    <source>
        <dbReference type="ARBA" id="ARBA00009325"/>
    </source>
</evidence>
<feature type="region of interest" description="Disordered" evidence="4">
    <location>
        <begin position="1"/>
        <end position="35"/>
    </location>
</feature>
<dbReference type="GO" id="GO:0018189">
    <property type="term" value="P:pyrroloquinoline quinone biosynthetic process"/>
    <property type="evidence" value="ECO:0007669"/>
    <property type="project" value="UniProtKB-UniPathway"/>
</dbReference>
<dbReference type="Pfam" id="PF08042">
    <property type="entry name" value="PqqA"/>
    <property type="match status" value="1"/>
</dbReference>
<keyword evidence="6" id="KW-1185">Reference proteome</keyword>
<dbReference type="UniPathway" id="UPA00539"/>
<comment type="pathway">
    <text evidence="1">Cofactor biosynthesis; pyrroloquinoline quinone biosynthesis.</text>
</comment>
<evidence type="ECO:0000313" key="6">
    <source>
        <dbReference type="Proteomes" id="UP000218418"/>
    </source>
</evidence>
<evidence type="ECO:0000256" key="4">
    <source>
        <dbReference type="SAM" id="MobiDB-lite"/>
    </source>
</evidence>
<feature type="compositionally biased region" description="Low complexity" evidence="4">
    <location>
        <begin position="1"/>
        <end position="15"/>
    </location>
</feature>
<sequence length="62" mass="6897">MNKKNNSSMSGNKDSNLPKIHTKKTHTNSDSPGFKPAAVWEAPSFEEFGLCMEVTAYVHQLD</sequence>
<dbReference type="OrthoDB" id="517286at2"/>
<gene>
    <name evidence="5" type="ORF">NIES267_43250</name>
</gene>
<evidence type="ECO:0000313" key="5">
    <source>
        <dbReference type="EMBL" id="BAY84828.1"/>
    </source>
</evidence>